<keyword evidence="8" id="KW-0808">Transferase</keyword>
<reference evidence="11 12" key="1">
    <citation type="journal article" date="2019" name="Commun. Biol.">
        <title>The bagworm genome reveals a unique fibroin gene that provides high tensile strength.</title>
        <authorList>
            <person name="Kono N."/>
            <person name="Nakamura H."/>
            <person name="Ohtoshi R."/>
            <person name="Tomita M."/>
            <person name="Numata K."/>
            <person name="Arakawa K."/>
        </authorList>
    </citation>
    <scope>NUCLEOTIDE SEQUENCE [LARGE SCALE GENOMIC DNA]</scope>
</reference>
<keyword evidence="9" id="KW-0233">DNA recombination</keyword>
<sequence>MVANAKSQGHTIKTILSDNGGEFINENVKKILKANGINHRVTAPYTPQQNGNAERENRTIVEMARTFKYSNKDIKFPDETVSGCASIKTRREVNNEPSKTNSNITQIKLELEDQEEDHDSTCEDFEGFEDAQQDEEVQMDDDSIAV</sequence>
<dbReference type="PANTHER" id="PTHR42648">
    <property type="entry name" value="TRANSPOSASE, PUTATIVE-RELATED"/>
    <property type="match status" value="1"/>
</dbReference>
<dbReference type="Proteomes" id="UP000299102">
    <property type="component" value="Unassembled WGS sequence"/>
</dbReference>
<dbReference type="GO" id="GO:0003964">
    <property type="term" value="F:RNA-directed DNA polymerase activity"/>
    <property type="evidence" value="ECO:0007669"/>
    <property type="project" value="UniProtKB-KW"/>
</dbReference>
<keyword evidence="1" id="KW-0540">Nuclease</keyword>
<organism evidence="11 12">
    <name type="scientific">Eumeta variegata</name>
    <name type="common">Bagworm moth</name>
    <name type="synonym">Eumeta japonica</name>
    <dbReference type="NCBI Taxonomy" id="151549"/>
    <lineage>
        <taxon>Eukaryota</taxon>
        <taxon>Metazoa</taxon>
        <taxon>Ecdysozoa</taxon>
        <taxon>Arthropoda</taxon>
        <taxon>Hexapoda</taxon>
        <taxon>Insecta</taxon>
        <taxon>Pterygota</taxon>
        <taxon>Neoptera</taxon>
        <taxon>Endopterygota</taxon>
        <taxon>Lepidoptera</taxon>
        <taxon>Glossata</taxon>
        <taxon>Ditrysia</taxon>
        <taxon>Tineoidea</taxon>
        <taxon>Psychidae</taxon>
        <taxon>Oiketicinae</taxon>
        <taxon>Eumeta</taxon>
    </lineage>
</organism>
<keyword evidence="4" id="KW-0378">Hydrolase</keyword>
<dbReference type="GO" id="GO:0006310">
    <property type="term" value="P:DNA recombination"/>
    <property type="evidence" value="ECO:0007669"/>
    <property type="project" value="UniProtKB-KW"/>
</dbReference>
<dbReference type="GO" id="GO:0003887">
    <property type="term" value="F:DNA-directed DNA polymerase activity"/>
    <property type="evidence" value="ECO:0007669"/>
    <property type="project" value="UniProtKB-KW"/>
</dbReference>
<dbReference type="EMBL" id="BGZK01005063">
    <property type="protein sequence ID" value="GBP12335.1"/>
    <property type="molecule type" value="Genomic_DNA"/>
</dbReference>
<dbReference type="InterPro" id="IPR012337">
    <property type="entry name" value="RNaseH-like_sf"/>
</dbReference>
<dbReference type="Gene3D" id="3.30.420.10">
    <property type="entry name" value="Ribonuclease H-like superfamily/Ribonuclease H"/>
    <property type="match status" value="1"/>
</dbReference>
<name>A0A4C1TDZ3_EUMVA</name>
<keyword evidence="7" id="KW-0695">RNA-directed DNA polymerase</keyword>
<evidence type="ECO:0000256" key="2">
    <source>
        <dbReference type="ARBA" id="ARBA00022723"/>
    </source>
</evidence>
<evidence type="ECO:0000256" key="9">
    <source>
        <dbReference type="ARBA" id="ARBA00023172"/>
    </source>
</evidence>
<dbReference type="GO" id="GO:0004519">
    <property type="term" value="F:endonuclease activity"/>
    <property type="evidence" value="ECO:0007669"/>
    <property type="project" value="UniProtKB-KW"/>
</dbReference>
<accession>A0A4C1TDZ3</accession>
<keyword evidence="5" id="KW-0460">Magnesium</keyword>
<comment type="caution">
    <text evidence="11">The sequence shown here is derived from an EMBL/GenBank/DDBJ whole genome shotgun (WGS) entry which is preliminary data.</text>
</comment>
<evidence type="ECO:0000256" key="8">
    <source>
        <dbReference type="ARBA" id="ARBA00022932"/>
    </source>
</evidence>
<dbReference type="AlphaFoldDB" id="A0A4C1TDZ3"/>
<dbReference type="InterPro" id="IPR001584">
    <property type="entry name" value="Integrase_cat-core"/>
</dbReference>
<evidence type="ECO:0000259" key="10">
    <source>
        <dbReference type="PROSITE" id="PS50994"/>
    </source>
</evidence>
<dbReference type="InterPro" id="IPR036397">
    <property type="entry name" value="RNaseH_sf"/>
</dbReference>
<dbReference type="GO" id="GO:0016787">
    <property type="term" value="F:hydrolase activity"/>
    <property type="evidence" value="ECO:0007669"/>
    <property type="project" value="UniProtKB-KW"/>
</dbReference>
<dbReference type="STRING" id="151549.A0A4C1TDZ3"/>
<proteinExistence type="predicted"/>
<gene>
    <name evidence="11" type="ORF">EVAR_73562_1</name>
</gene>
<keyword evidence="12" id="KW-1185">Reference proteome</keyword>
<evidence type="ECO:0000313" key="12">
    <source>
        <dbReference type="Proteomes" id="UP000299102"/>
    </source>
</evidence>
<keyword evidence="3" id="KW-0255">Endonuclease</keyword>
<dbReference type="OrthoDB" id="413361at2759"/>
<keyword evidence="8" id="KW-0548">Nucleotidyltransferase</keyword>
<evidence type="ECO:0000256" key="3">
    <source>
        <dbReference type="ARBA" id="ARBA00022759"/>
    </source>
</evidence>
<evidence type="ECO:0000256" key="5">
    <source>
        <dbReference type="ARBA" id="ARBA00022842"/>
    </source>
</evidence>
<evidence type="ECO:0000313" key="11">
    <source>
        <dbReference type="EMBL" id="GBP12335.1"/>
    </source>
</evidence>
<dbReference type="PROSITE" id="PS50994">
    <property type="entry name" value="INTEGRASE"/>
    <property type="match status" value="1"/>
</dbReference>
<dbReference type="InterPro" id="IPR039537">
    <property type="entry name" value="Retrotran_Ty1/copia-like"/>
</dbReference>
<evidence type="ECO:0000256" key="1">
    <source>
        <dbReference type="ARBA" id="ARBA00022722"/>
    </source>
</evidence>
<dbReference type="GO" id="GO:0015074">
    <property type="term" value="P:DNA integration"/>
    <property type="evidence" value="ECO:0007669"/>
    <property type="project" value="UniProtKB-KW"/>
</dbReference>
<keyword evidence="8" id="KW-0239">DNA-directed DNA polymerase</keyword>
<evidence type="ECO:0000256" key="4">
    <source>
        <dbReference type="ARBA" id="ARBA00022801"/>
    </source>
</evidence>
<evidence type="ECO:0000256" key="6">
    <source>
        <dbReference type="ARBA" id="ARBA00022908"/>
    </source>
</evidence>
<keyword evidence="2" id="KW-0479">Metal-binding</keyword>
<dbReference type="PANTHER" id="PTHR42648:SF11">
    <property type="entry name" value="TRANSPOSON TY4-P GAG-POL POLYPROTEIN"/>
    <property type="match status" value="1"/>
</dbReference>
<keyword evidence="6" id="KW-0229">DNA integration</keyword>
<dbReference type="GO" id="GO:0046872">
    <property type="term" value="F:metal ion binding"/>
    <property type="evidence" value="ECO:0007669"/>
    <property type="project" value="UniProtKB-KW"/>
</dbReference>
<protein>
    <submittedName>
        <fullName evidence="11">Retrovirus-related Pol polyprotein from transposon TNT 1-94</fullName>
    </submittedName>
</protein>
<dbReference type="SUPFAM" id="SSF53098">
    <property type="entry name" value="Ribonuclease H-like"/>
    <property type="match status" value="1"/>
</dbReference>
<feature type="domain" description="Integrase catalytic" evidence="10">
    <location>
        <begin position="1"/>
        <end position="114"/>
    </location>
</feature>
<dbReference type="GO" id="GO:0003676">
    <property type="term" value="F:nucleic acid binding"/>
    <property type="evidence" value="ECO:0007669"/>
    <property type="project" value="InterPro"/>
</dbReference>
<evidence type="ECO:0000256" key="7">
    <source>
        <dbReference type="ARBA" id="ARBA00022918"/>
    </source>
</evidence>